<protein>
    <submittedName>
        <fullName evidence="2">Uncharacterized protein</fullName>
    </submittedName>
</protein>
<feature type="region of interest" description="Disordered" evidence="1">
    <location>
        <begin position="99"/>
        <end position="149"/>
    </location>
</feature>
<evidence type="ECO:0000256" key="1">
    <source>
        <dbReference type="SAM" id="MobiDB-lite"/>
    </source>
</evidence>
<comment type="caution">
    <text evidence="2">The sequence shown here is derived from an EMBL/GenBank/DDBJ whole genome shotgun (WGS) entry which is preliminary data.</text>
</comment>
<evidence type="ECO:0000313" key="2">
    <source>
        <dbReference type="EMBL" id="ORY02235.1"/>
    </source>
</evidence>
<accession>A0A1Y1YXE3</accession>
<gene>
    <name evidence="2" type="ORF">K493DRAFT_346846</name>
</gene>
<evidence type="ECO:0000313" key="3">
    <source>
        <dbReference type="Proteomes" id="UP000193498"/>
    </source>
</evidence>
<sequence length="189" mass="21164">MKHINSVVVFGQSGCGTYKAKVASQQFTFPLVDGLPQYLDIKPDEHPSQDHDSLRDSYKSVVDLNQHHRFESEHELVDHKKYDLDDELWLDELQRNGTGHSWNPHQNPQGYDNRSAAGESQFSEVSGQPEESLGSHAFIKPDEDSTDAATEAAIHYEDASCQEMESLVSASEAELCVSTHPPIEEILEV</sequence>
<keyword evidence="3" id="KW-1185">Reference proteome</keyword>
<proteinExistence type="predicted"/>
<dbReference type="EMBL" id="MCFE01000059">
    <property type="protein sequence ID" value="ORY02235.1"/>
    <property type="molecule type" value="Genomic_DNA"/>
</dbReference>
<dbReference type="InParanoid" id="A0A1Y1YXE3"/>
<organism evidence="2 3">
    <name type="scientific">Basidiobolus meristosporus CBS 931.73</name>
    <dbReference type="NCBI Taxonomy" id="1314790"/>
    <lineage>
        <taxon>Eukaryota</taxon>
        <taxon>Fungi</taxon>
        <taxon>Fungi incertae sedis</taxon>
        <taxon>Zoopagomycota</taxon>
        <taxon>Entomophthoromycotina</taxon>
        <taxon>Basidiobolomycetes</taxon>
        <taxon>Basidiobolales</taxon>
        <taxon>Basidiobolaceae</taxon>
        <taxon>Basidiobolus</taxon>
    </lineage>
</organism>
<reference evidence="2 3" key="1">
    <citation type="submission" date="2016-07" db="EMBL/GenBank/DDBJ databases">
        <title>Pervasive Adenine N6-methylation of Active Genes in Fungi.</title>
        <authorList>
            <consortium name="DOE Joint Genome Institute"/>
            <person name="Mondo S.J."/>
            <person name="Dannebaum R.O."/>
            <person name="Kuo R.C."/>
            <person name="Labutti K."/>
            <person name="Haridas S."/>
            <person name="Kuo A."/>
            <person name="Salamov A."/>
            <person name="Ahrendt S.R."/>
            <person name="Lipzen A."/>
            <person name="Sullivan W."/>
            <person name="Andreopoulos W.B."/>
            <person name="Clum A."/>
            <person name="Lindquist E."/>
            <person name="Daum C."/>
            <person name="Ramamoorthy G.K."/>
            <person name="Gryganskyi A."/>
            <person name="Culley D."/>
            <person name="Magnuson J.K."/>
            <person name="James T.Y."/>
            <person name="O'Malley M.A."/>
            <person name="Stajich J.E."/>
            <person name="Spatafora J.W."/>
            <person name="Visel A."/>
            <person name="Grigoriev I.V."/>
        </authorList>
    </citation>
    <scope>NUCLEOTIDE SEQUENCE [LARGE SCALE GENOMIC DNA]</scope>
    <source>
        <strain evidence="2 3">CBS 931.73</strain>
    </source>
</reference>
<dbReference type="Proteomes" id="UP000193498">
    <property type="component" value="Unassembled WGS sequence"/>
</dbReference>
<dbReference type="AlphaFoldDB" id="A0A1Y1YXE3"/>
<name>A0A1Y1YXE3_9FUNG</name>
<feature type="compositionally biased region" description="Polar residues" evidence="1">
    <location>
        <begin position="99"/>
        <end position="126"/>
    </location>
</feature>